<evidence type="ECO:0000313" key="2">
    <source>
        <dbReference type="EMBL" id="KXX79820.1"/>
    </source>
</evidence>
<dbReference type="OrthoDB" id="4776522at2759"/>
<feature type="region of interest" description="Disordered" evidence="1">
    <location>
        <begin position="1"/>
        <end position="22"/>
    </location>
</feature>
<evidence type="ECO:0000256" key="1">
    <source>
        <dbReference type="SAM" id="MobiDB-lite"/>
    </source>
</evidence>
<accession>A0A175W943</accession>
<comment type="caution">
    <text evidence="2">The sequence shown here is derived from an EMBL/GenBank/DDBJ whole genome shotgun (WGS) entry which is preliminary data.</text>
</comment>
<dbReference type="Proteomes" id="UP000078237">
    <property type="component" value="Unassembled WGS sequence"/>
</dbReference>
<evidence type="ECO:0000313" key="3">
    <source>
        <dbReference type="Proteomes" id="UP000078237"/>
    </source>
</evidence>
<keyword evidence="3" id="KW-1185">Reference proteome</keyword>
<dbReference type="VEuPathDB" id="FungiDB:MMYC01_203326"/>
<name>A0A175W943_9PEZI</name>
<dbReference type="STRING" id="100816.A0A175W943"/>
<protein>
    <submittedName>
        <fullName evidence="2">Uncharacterized protein</fullName>
    </submittedName>
</protein>
<gene>
    <name evidence="2" type="ORF">MMYC01_203326</name>
</gene>
<dbReference type="AlphaFoldDB" id="A0A175W943"/>
<organism evidence="2 3">
    <name type="scientific">Madurella mycetomatis</name>
    <dbReference type="NCBI Taxonomy" id="100816"/>
    <lineage>
        <taxon>Eukaryota</taxon>
        <taxon>Fungi</taxon>
        <taxon>Dikarya</taxon>
        <taxon>Ascomycota</taxon>
        <taxon>Pezizomycotina</taxon>
        <taxon>Sordariomycetes</taxon>
        <taxon>Sordariomycetidae</taxon>
        <taxon>Sordariales</taxon>
        <taxon>Sordariales incertae sedis</taxon>
        <taxon>Madurella</taxon>
    </lineage>
</organism>
<sequence length="267" mass="30812">MDTEIRNSVDSYPEHIADANRPPGLEEPLVNGAQPIPMSTFSIQPPLPARSFWKQKCSHSTMLRLYKEMFMCDSCKRWCEFGFVYLCTMDSDPLIMDAKTKGLRPEFDEIGAHFTKEMTLGKFGADARSKKYSLLNEMSKEQMCSYTPQQLNLLLSQRDHVHETISCERSLAKHPVFYYARQKYPDDRRPWVPDRNCACWYSTCHRCRRSRDKAWVSLNGVLNGDISPTVAVGFPLRYMGGRRYADAEVVKNIGYRPVPLVRTASRF</sequence>
<reference evidence="2 3" key="1">
    <citation type="journal article" date="2016" name="Genome Announc.">
        <title>Genome Sequence of Madurella mycetomatis mm55, Isolated from a Human Mycetoma Case in Sudan.</title>
        <authorList>
            <person name="Smit S."/>
            <person name="Derks M.F."/>
            <person name="Bervoets S."/>
            <person name="Fahal A."/>
            <person name="van Leeuwen W."/>
            <person name="van Belkum A."/>
            <person name="van de Sande W.W."/>
        </authorList>
    </citation>
    <scope>NUCLEOTIDE SEQUENCE [LARGE SCALE GENOMIC DNA]</scope>
    <source>
        <strain evidence="3">mm55</strain>
    </source>
</reference>
<dbReference type="EMBL" id="LCTW02000076">
    <property type="protein sequence ID" value="KXX79820.1"/>
    <property type="molecule type" value="Genomic_DNA"/>
</dbReference>
<proteinExistence type="predicted"/>
<feature type="compositionally biased region" description="Basic and acidic residues" evidence="1">
    <location>
        <begin position="1"/>
        <end position="18"/>
    </location>
</feature>